<name>A0A1G7D1R2_9RHOB</name>
<keyword evidence="1" id="KW-0732">Signal</keyword>
<organism evidence="2 3">
    <name type="scientific">Limimaricola pyoseonensis</name>
    <dbReference type="NCBI Taxonomy" id="521013"/>
    <lineage>
        <taxon>Bacteria</taxon>
        <taxon>Pseudomonadati</taxon>
        <taxon>Pseudomonadota</taxon>
        <taxon>Alphaproteobacteria</taxon>
        <taxon>Rhodobacterales</taxon>
        <taxon>Paracoccaceae</taxon>
        <taxon>Limimaricola</taxon>
    </lineage>
</organism>
<evidence type="ECO:0000256" key="1">
    <source>
        <dbReference type="SAM" id="SignalP"/>
    </source>
</evidence>
<evidence type="ECO:0000313" key="2">
    <source>
        <dbReference type="EMBL" id="SDE44970.1"/>
    </source>
</evidence>
<keyword evidence="3" id="KW-1185">Reference proteome</keyword>
<reference evidence="3" key="1">
    <citation type="submission" date="2016-10" db="EMBL/GenBank/DDBJ databases">
        <authorList>
            <person name="Varghese N."/>
            <person name="Submissions S."/>
        </authorList>
    </citation>
    <scope>NUCLEOTIDE SEQUENCE [LARGE SCALE GENOMIC DNA]</scope>
    <source>
        <strain evidence="3">DSM 21424</strain>
    </source>
</reference>
<gene>
    <name evidence="2" type="ORF">SAMN04488567_1724</name>
</gene>
<proteinExistence type="predicted"/>
<sequence length="129" mass="13896">MTRIATAAAIALLSAAPAMAQLEATPETPETEESEGFGLMQEGADLFFEGLLGEMEPAIEDFRGFAAKAGPHLRALLSEMGPALMAVLDRIDDIANYEPPEILPNGDIIIRRRPEAPPFRPDPAPEIEL</sequence>
<dbReference type="Proteomes" id="UP000198922">
    <property type="component" value="Unassembled WGS sequence"/>
</dbReference>
<feature type="chain" id="PRO_5011712449" description="AAA+ family ATPase" evidence="1">
    <location>
        <begin position="21"/>
        <end position="129"/>
    </location>
</feature>
<dbReference type="AlphaFoldDB" id="A0A1G7D1R2"/>
<evidence type="ECO:0008006" key="4">
    <source>
        <dbReference type="Google" id="ProtNLM"/>
    </source>
</evidence>
<dbReference type="OrthoDB" id="7308154at2"/>
<feature type="signal peptide" evidence="1">
    <location>
        <begin position="1"/>
        <end position="20"/>
    </location>
</feature>
<dbReference type="EMBL" id="FNAT01000002">
    <property type="protein sequence ID" value="SDE44970.1"/>
    <property type="molecule type" value="Genomic_DNA"/>
</dbReference>
<dbReference type="RefSeq" id="WP_090111043.1">
    <property type="nucleotide sequence ID" value="NZ_FNAT01000002.1"/>
</dbReference>
<evidence type="ECO:0000313" key="3">
    <source>
        <dbReference type="Proteomes" id="UP000198922"/>
    </source>
</evidence>
<accession>A0A1G7D1R2</accession>
<dbReference type="STRING" id="521013.SAMN04488567_1724"/>
<protein>
    <recommendedName>
        <fullName evidence="4">AAA+ family ATPase</fullName>
    </recommendedName>
</protein>